<evidence type="ECO:0000256" key="6">
    <source>
        <dbReference type="ARBA" id="ARBA00023316"/>
    </source>
</evidence>
<dbReference type="EC" id="4.2.2.29" evidence="7"/>
<evidence type="ECO:0000313" key="8">
    <source>
        <dbReference type="EMBL" id="PIS04625.1"/>
    </source>
</evidence>
<dbReference type="Gene3D" id="3.30.1490.480">
    <property type="entry name" value="Endolytic murein transglycosylase"/>
    <property type="match status" value="1"/>
</dbReference>
<dbReference type="GO" id="GO:0008932">
    <property type="term" value="F:lytic endotransglycosylase activity"/>
    <property type="evidence" value="ECO:0007669"/>
    <property type="project" value="UniProtKB-UniRule"/>
</dbReference>
<organism evidence="8 9">
    <name type="scientific">Candidatus Buchananbacteria bacterium CG10_big_fil_rev_8_21_14_0_10_42_9</name>
    <dbReference type="NCBI Taxonomy" id="1974526"/>
    <lineage>
        <taxon>Bacteria</taxon>
        <taxon>Candidatus Buchananiibacteriota</taxon>
    </lineage>
</organism>
<reference evidence="9" key="1">
    <citation type="submission" date="2017-09" db="EMBL/GenBank/DDBJ databases">
        <title>Depth-based differentiation of microbial function through sediment-hosted aquifers and enrichment of novel symbionts in the deep terrestrial subsurface.</title>
        <authorList>
            <person name="Probst A.J."/>
            <person name="Ladd B."/>
            <person name="Jarett J.K."/>
            <person name="Geller-Mcgrath D.E."/>
            <person name="Sieber C.M.K."/>
            <person name="Emerson J.B."/>
            <person name="Anantharaman K."/>
            <person name="Thomas B.C."/>
            <person name="Malmstrom R."/>
            <person name="Stieglmeier M."/>
            <person name="Klingl A."/>
            <person name="Woyke T."/>
            <person name="Ryan C.M."/>
            <person name="Banfield J.F."/>
        </authorList>
    </citation>
    <scope>NUCLEOTIDE SEQUENCE [LARGE SCALE GENOMIC DNA]</scope>
</reference>
<dbReference type="EMBL" id="PEZZ01000046">
    <property type="protein sequence ID" value="PIS04625.1"/>
    <property type="molecule type" value="Genomic_DNA"/>
</dbReference>
<keyword evidence="1 7" id="KW-1003">Cell membrane</keyword>
<dbReference type="NCBIfam" id="TIGR00247">
    <property type="entry name" value="endolytic transglycosylase MltG"/>
    <property type="match status" value="1"/>
</dbReference>
<evidence type="ECO:0000256" key="1">
    <source>
        <dbReference type="ARBA" id="ARBA00022475"/>
    </source>
</evidence>
<evidence type="ECO:0000256" key="7">
    <source>
        <dbReference type="HAMAP-Rule" id="MF_02065"/>
    </source>
</evidence>
<dbReference type="GO" id="GO:0071555">
    <property type="term" value="P:cell wall organization"/>
    <property type="evidence" value="ECO:0007669"/>
    <property type="project" value="UniProtKB-KW"/>
</dbReference>
<comment type="similarity">
    <text evidence="7">Belongs to the transglycosylase MltG family.</text>
</comment>
<evidence type="ECO:0000256" key="2">
    <source>
        <dbReference type="ARBA" id="ARBA00022692"/>
    </source>
</evidence>
<keyword evidence="5 7" id="KW-0456">Lyase</keyword>
<dbReference type="Proteomes" id="UP000230935">
    <property type="component" value="Unassembled WGS sequence"/>
</dbReference>
<dbReference type="HAMAP" id="MF_02065">
    <property type="entry name" value="MltG"/>
    <property type="match status" value="1"/>
</dbReference>
<dbReference type="GO" id="GO:0009252">
    <property type="term" value="P:peptidoglycan biosynthetic process"/>
    <property type="evidence" value="ECO:0007669"/>
    <property type="project" value="UniProtKB-UniRule"/>
</dbReference>
<evidence type="ECO:0000256" key="5">
    <source>
        <dbReference type="ARBA" id="ARBA00023239"/>
    </source>
</evidence>
<evidence type="ECO:0000256" key="4">
    <source>
        <dbReference type="ARBA" id="ARBA00023136"/>
    </source>
</evidence>
<dbReference type="Pfam" id="PF02618">
    <property type="entry name" value="YceG"/>
    <property type="match status" value="1"/>
</dbReference>
<sequence length="346" mass="39239">MRTYLYKKRKYSRGKKISLAIFSILFLVIIWYRLAINQPNDIASVEYQVKSGDSDQTISRELKELGIIDNRLFFQIHAWLSGVSDVFQVGVYEIPAGATISDIVAQLTKTAEYKPREEIAVTFIEGWTIDQMGDYLFAEGVVPSKDEWTSVVSSIKRFKSNYDFLQDAPNNASLEGFLFPDTYRIFNDATPEDIVKKMLDNFGLKLTPDLRAQIEVNNMSIYDTIILASIIEKEVSAPADMAKVASIFYKRLNANIGLQADSTVNYVTKKDLPAVTLEDTQIDSLYNTYKYAGLPPGPISNPSLSAISAAAHPERNEYYYFLTTPEGRVIYSVTFDEHRQNKLKYL</sequence>
<dbReference type="GO" id="GO:0005886">
    <property type="term" value="C:plasma membrane"/>
    <property type="evidence" value="ECO:0007669"/>
    <property type="project" value="UniProtKB-UniRule"/>
</dbReference>
<dbReference type="PANTHER" id="PTHR30518">
    <property type="entry name" value="ENDOLYTIC MUREIN TRANSGLYCOSYLASE"/>
    <property type="match status" value="1"/>
</dbReference>
<comment type="catalytic activity">
    <reaction evidence="7">
        <text>a peptidoglycan chain = a peptidoglycan chain with N-acetyl-1,6-anhydromuramyl-[peptide] at the reducing end + a peptidoglycan chain with N-acetylglucosamine at the non-reducing end.</text>
        <dbReference type="EC" id="4.2.2.29"/>
    </reaction>
</comment>
<dbReference type="CDD" id="cd08010">
    <property type="entry name" value="MltG_like"/>
    <property type="match status" value="1"/>
</dbReference>
<dbReference type="AlphaFoldDB" id="A0A2H0VZT2"/>
<accession>A0A2H0VZT2</accession>
<keyword evidence="6 7" id="KW-0961">Cell wall biogenesis/degradation</keyword>
<dbReference type="InterPro" id="IPR003770">
    <property type="entry name" value="MLTG-like"/>
</dbReference>
<name>A0A2H0VZT2_9BACT</name>
<keyword evidence="2 7" id="KW-0812">Transmembrane</keyword>
<dbReference type="PANTHER" id="PTHR30518:SF2">
    <property type="entry name" value="ENDOLYTIC MUREIN TRANSGLYCOSYLASE"/>
    <property type="match status" value="1"/>
</dbReference>
<comment type="caution">
    <text evidence="8">The sequence shown here is derived from an EMBL/GenBank/DDBJ whole genome shotgun (WGS) entry which is preliminary data.</text>
</comment>
<feature type="site" description="Important for catalytic activity" evidence="7">
    <location>
        <position position="234"/>
    </location>
</feature>
<protein>
    <recommendedName>
        <fullName evidence="7">Endolytic murein transglycosylase</fullName>
        <ecNumber evidence="7">4.2.2.29</ecNumber>
    </recommendedName>
    <alternativeName>
        <fullName evidence="7">Peptidoglycan lytic transglycosylase</fullName>
    </alternativeName>
    <alternativeName>
        <fullName evidence="7">Peptidoglycan polymerization terminase</fullName>
    </alternativeName>
</protein>
<keyword evidence="4 7" id="KW-0472">Membrane</keyword>
<proteinExistence type="inferred from homology"/>
<keyword evidence="3 7" id="KW-1133">Transmembrane helix</keyword>
<evidence type="ECO:0000256" key="3">
    <source>
        <dbReference type="ARBA" id="ARBA00022989"/>
    </source>
</evidence>
<comment type="function">
    <text evidence="7">Functions as a peptidoglycan terminase that cleaves nascent peptidoglycan strands endolytically to terminate their elongation.</text>
</comment>
<gene>
    <name evidence="7" type="primary">mltG</name>
    <name evidence="8" type="ORF">COT81_05515</name>
</gene>
<evidence type="ECO:0000313" key="9">
    <source>
        <dbReference type="Proteomes" id="UP000230935"/>
    </source>
</evidence>